<evidence type="ECO:0000256" key="7">
    <source>
        <dbReference type="ARBA" id="ARBA00023130"/>
    </source>
</evidence>
<dbReference type="SMART" id="SM00407">
    <property type="entry name" value="IGc1"/>
    <property type="match status" value="1"/>
</dbReference>
<organism evidence="14 15">
    <name type="scientific">Pyxicephalus adspersus</name>
    <name type="common">African bullfrog</name>
    <dbReference type="NCBI Taxonomy" id="30357"/>
    <lineage>
        <taxon>Eukaryota</taxon>
        <taxon>Metazoa</taxon>
        <taxon>Chordata</taxon>
        <taxon>Craniata</taxon>
        <taxon>Vertebrata</taxon>
        <taxon>Euteleostomi</taxon>
        <taxon>Amphibia</taxon>
        <taxon>Batrachia</taxon>
        <taxon>Anura</taxon>
        <taxon>Neobatrachia</taxon>
        <taxon>Ranoidea</taxon>
        <taxon>Pyxicephalidae</taxon>
        <taxon>Pyxicephalinae</taxon>
        <taxon>Pyxicephalus</taxon>
    </lineage>
</organism>
<feature type="domain" description="Ig-like" evidence="13">
    <location>
        <begin position="72"/>
        <end position="158"/>
    </location>
</feature>
<dbReference type="PANTHER" id="PTHR19944:SF86">
    <property type="entry name" value="HLA CLASS II HISTOCOMPATIBILITY ANTIGEN, DR ALPHA CHAIN"/>
    <property type="match status" value="1"/>
</dbReference>
<comment type="similarity">
    <text evidence="2">Belongs to the MHC class II family.</text>
</comment>
<dbReference type="PROSITE" id="PS00290">
    <property type="entry name" value="IG_MHC"/>
    <property type="match status" value="1"/>
</dbReference>
<evidence type="ECO:0000256" key="11">
    <source>
        <dbReference type="ARBA" id="ARBA00023182"/>
    </source>
</evidence>
<dbReference type="InterPro" id="IPR001003">
    <property type="entry name" value="MHC_II_a_N"/>
</dbReference>
<dbReference type="Pfam" id="PF00993">
    <property type="entry name" value="MHC_II_alpha"/>
    <property type="match status" value="1"/>
</dbReference>
<name>A0AAV2ZQ30_PYXAD</name>
<dbReference type="InterPro" id="IPR014745">
    <property type="entry name" value="MHC_II_a/b_N"/>
</dbReference>
<evidence type="ECO:0000256" key="5">
    <source>
        <dbReference type="ARBA" id="ARBA00022859"/>
    </source>
</evidence>
<evidence type="ECO:0000256" key="9">
    <source>
        <dbReference type="ARBA" id="ARBA00023157"/>
    </source>
</evidence>
<keyword evidence="4" id="KW-0732">Signal</keyword>
<dbReference type="Gene3D" id="3.10.320.10">
    <property type="entry name" value="Class II Histocompatibility Antigen, M Beta Chain, Chain B, domain 1"/>
    <property type="match status" value="1"/>
</dbReference>
<dbReference type="InterPro" id="IPR050160">
    <property type="entry name" value="MHC/Immunoglobulin"/>
</dbReference>
<reference evidence="14" key="1">
    <citation type="thesis" date="2020" institute="ProQuest LLC" country="789 East Eisenhower Parkway, Ann Arbor, MI, USA">
        <title>Comparative Genomics and Chromosome Evolution.</title>
        <authorList>
            <person name="Mudd A.B."/>
        </authorList>
    </citation>
    <scope>NUCLEOTIDE SEQUENCE</scope>
    <source>
        <strain evidence="14">1538</strain>
        <tissue evidence="14">Blood</tissue>
    </source>
</reference>
<evidence type="ECO:0000256" key="10">
    <source>
        <dbReference type="ARBA" id="ARBA00023180"/>
    </source>
</evidence>
<proteinExistence type="inferred from homology"/>
<comment type="subcellular location">
    <subcellularLocation>
        <location evidence="1">Membrane</location>
        <topology evidence="1">Single-pass type I membrane protein</topology>
    </subcellularLocation>
</comment>
<evidence type="ECO:0000259" key="13">
    <source>
        <dbReference type="PROSITE" id="PS50835"/>
    </source>
</evidence>
<keyword evidence="9" id="KW-1015">Disulfide bond</keyword>
<keyword evidence="11" id="KW-0491">MHC II</keyword>
<dbReference type="Pfam" id="PF07654">
    <property type="entry name" value="C1-set"/>
    <property type="match status" value="1"/>
</dbReference>
<evidence type="ECO:0000256" key="8">
    <source>
        <dbReference type="ARBA" id="ARBA00023136"/>
    </source>
</evidence>
<dbReference type="Proteomes" id="UP001181693">
    <property type="component" value="Unassembled WGS sequence"/>
</dbReference>
<keyword evidence="15" id="KW-1185">Reference proteome</keyword>
<dbReference type="Gene3D" id="2.60.40.10">
    <property type="entry name" value="Immunoglobulins"/>
    <property type="match status" value="1"/>
</dbReference>
<dbReference type="EMBL" id="DYDO01000007">
    <property type="protein sequence ID" value="DBA20459.1"/>
    <property type="molecule type" value="Genomic_DNA"/>
</dbReference>
<keyword evidence="5" id="KW-0391">Immunity</keyword>
<dbReference type="InterPro" id="IPR011162">
    <property type="entry name" value="MHC_I/II-like_Ag-recog"/>
</dbReference>
<gene>
    <name evidence="14" type="ORF">GDO54_017236</name>
</gene>
<dbReference type="AlphaFoldDB" id="A0AAV2ZQ30"/>
<evidence type="ECO:0000256" key="3">
    <source>
        <dbReference type="ARBA" id="ARBA00022692"/>
    </source>
</evidence>
<dbReference type="InterPro" id="IPR003597">
    <property type="entry name" value="Ig_C1-set"/>
</dbReference>
<keyword evidence="10" id="KW-0325">Glycoprotein</keyword>
<evidence type="ECO:0000256" key="4">
    <source>
        <dbReference type="ARBA" id="ARBA00022729"/>
    </source>
</evidence>
<dbReference type="SUPFAM" id="SSF48726">
    <property type="entry name" value="Immunoglobulin"/>
    <property type="match status" value="1"/>
</dbReference>
<protein>
    <recommendedName>
        <fullName evidence="13">Ig-like domain-containing protein</fullName>
    </recommendedName>
</protein>
<dbReference type="SMART" id="SM00920">
    <property type="entry name" value="MHC_II_alpha"/>
    <property type="match status" value="1"/>
</dbReference>
<keyword evidence="7" id="KW-1064">Adaptive immunity</keyword>
<evidence type="ECO:0000313" key="14">
    <source>
        <dbReference type="EMBL" id="DBA20459.1"/>
    </source>
</evidence>
<comment type="caution">
    <text evidence="14">The sequence shown here is derived from an EMBL/GenBank/DDBJ whole genome shotgun (WGS) entry which is preliminary data.</text>
</comment>
<dbReference type="PANTHER" id="PTHR19944">
    <property type="entry name" value="MHC CLASS II-RELATED"/>
    <property type="match status" value="1"/>
</dbReference>
<dbReference type="GO" id="GO:0042613">
    <property type="term" value="C:MHC class II protein complex"/>
    <property type="evidence" value="ECO:0007669"/>
    <property type="project" value="UniProtKB-KW"/>
</dbReference>
<dbReference type="InterPro" id="IPR003006">
    <property type="entry name" value="Ig/MHC_CS"/>
</dbReference>
<keyword evidence="6 12" id="KW-1133">Transmembrane helix</keyword>
<evidence type="ECO:0000256" key="1">
    <source>
        <dbReference type="ARBA" id="ARBA00004479"/>
    </source>
</evidence>
<dbReference type="PROSITE" id="PS50835">
    <property type="entry name" value="IG_LIKE"/>
    <property type="match status" value="1"/>
</dbReference>
<dbReference type="InterPro" id="IPR007110">
    <property type="entry name" value="Ig-like_dom"/>
</dbReference>
<accession>A0AAV2ZQ30</accession>
<sequence>MVPTGEFMFQFDKDEIFYVDLDQKKTEWRLPQFGQVASFEAAGALQNIAVLQNNLGIYERRSNFSKANNVAPNLFVHSEKPVVVGEPNVLICVARQFFPPVIKMSWMKDNHPVTGGVSETDFYPAPDGSFSKFLYLAIIPREGELYTCSVEHAGQTINPTNKFWRPEVPKVVPETTENIICGLGLFIGICGIITGIVLICKGMKDMHQRNVQ</sequence>
<evidence type="ECO:0000256" key="6">
    <source>
        <dbReference type="ARBA" id="ARBA00022989"/>
    </source>
</evidence>
<keyword evidence="8 12" id="KW-0472">Membrane</keyword>
<evidence type="ECO:0000313" key="15">
    <source>
        <dbReference type="Proteomes" id="UP001181693"/>
    </source>
</evidence>
<dbReference type="SUPFAM" id="SSF54452">
    <property type="entry name" value="MHC antigen-recognition domain"/>
    <property type="match status" value="1"/>
</dbReference>
<evidence type="ECO:0000256" key="12">
    <source>
        <dbReference type="SAM" id="Phobius"/>
    </source>
</evidence>
<dbReference type="InterPro" id="IPR036179">
    <property type="entry name" value="Ig-like_dom_sf"/>
</dbReference>
<keyword evidence="3 12" id="KW-0812">Transmembrane</keyword>
<evidence type="ECO:0000256" key="2">
    <source>
        <dbReference type="ARBA" id="ARBA00007394"/>
    </source>
</evidence>
<dbReference type="InterPro" id="IPR013783">
    <property type="entry name" value="Ig-like_fold"/>
</dbReference>
<feature type="transmembrane region" description="Helical" evidence="12">
    <location>
        <begin position="182"/>
        <end position="200"/>
    </location>
</feature>
<dbReference type="GO" id="GO:0002504">
    <property type="term" value="P:antigen processing and presentation of peptide or polysaccharide antigen via MHC class II"/>
    <property type="evidence" value="ECO:0007669"/>
    <property type="project" value="UniProtKB-KW"/>
</dbReference>
<dbReference type="GO" id="GO:0002250">
    <property type="term" value="P:adaptive immune response"/>
    <property type="evidence" value="ECO:0007669"/>
    <property type="project" value="UniProtKB-KW"/>
</dbReference>